<dbReference type="InterPro" id="IPR013783">
    <property type="entry name" value="Ig-like_fold"/>
</dbReference>
<evidence type="ECO:0000313" key="1">
    <source>
        <dbReference type="EMBL" id="MPM83513.1"/>
    </source>
</evidence>
<dbReference type="Gene3D" id="2.60.40.10">
    <property type="entry name" value="Immunoglobulins"/>
    <property type="match status" value="1"/>
</dbReference>
<gene>
    <name evidence="1" type="ORF">SDC9_130577</name>
</gene>
<protein>
    <recommendedName>
        <fullName evidence="2">Inner spore coat protein H</fullName>
    </recommendedName>
</protein>
<evidence type="ECO:0008006" key="2">
    <source>
        <dbReference type="Google" id="ProtNLM"/>
    </source>
</evidence>
<sequence length="283" mass="33827">MFQKYFDLDNYLTWCAMNILFNNYDTMSRNFLLYSPSYSEKWYLLPWDFDSCLLGEERFNSRSLSEYFGIALYWGTPLHKRFFSNPDHVLLLNHRIDEIYQHLMSEDWETLVPGYTNAILSGYKGSLDEMIKDTEPEDIVSEIADYQNRITFYYNLYYTAQERPMPFFLGTPKQDGNEFQFNWSPSADLQVDRMSYEFSIFTDYNQRQMSVVFQQETSLTKISVEQTLPDGQYYWSAIVRDAKGNWQRSYDRYRIENPDGTHYYQFGLKPFQIVQGLLVTKTD</sequence>
<name>A0A645D336_9ZZZZ</name>
<proteinExistence type="predicted"/>
<organism evidence="1">
    <name type="scientific">bioreactor metagenome</name>
    <dbReference type="NCBI Taxonomy" id="1076179"/>
    <lineage>
        <taxon>unclassified sequences</taxon>
        <taxon>metagenomes</taxon>
        <taxon>ecological metagenomes</taxon>
    </lineage>
</organism>
<reference evidence="1" key="1">
    <citation type="submission" date="2019-08" db="EMBL/GenBank/DDBJ databases">
        <authorList>
            <person name="Kucharzyk K."/>
            <person name="Murdoch R.W."/>
            <person name="Higgins S."/>
            <person name="Loffler F."/>
        </authorList>
    </citation>
    <scope>NUCLEOTIDE SEQUENCE</scope>
</reference>
<accession>A0A645D336</accession>
<dbReference type="AlphaFoldDB" id="A0A645D336"/>
<comment type="caution">
    <text evidence="1">The sequence shown here is derived from an EMBL/GenBank/DDBJ whole genome shotgun (WGS) entry which is preliminary data.</text>
</comment>
<dbReference type="EMBL" id="VSSQ01032291">
    <property type="protein sequence ID" value="MPM83513.1"/>
    <property type="molecule type" value="Genomic_DNA"/>
</dbReference>
<dbReference type="Pfam" id="PF08757">
    <property type="entry name" value="CotH"/>
    <property type="match status" value="1"/>
</dbReference>
<dbReference type="InterPro" id="IPR014867">
    <property type="entry name" value="Spore_coat_CotH_CotH2/3/7"/>
</dbReference>